<feature type="compositionally biased region" description="Basic residues" evidence="1">
    <location>
        <begin position="9"/>
        <end position="18"/>
    </location>
</feature>
<feature type="compositionally biased region" description="Basic and acidic residues" evidence="1">
    <location>
        <begin position="128"/>
        <end position="140"/>
    </location>
</feature>
<protein>
    <recommendedName>
        <fullName evidence="3">Transcriptional regulator</fullName>
    </recommendedName>
</protein>
<reference evidence="2" key="1">
    <citation type="submission" date="2024-08" db="EMBL/GenBank/DDBJ databases">
        <authorList>
            <person name="Chaddad Z."/>
            <person name="Lamrabet M."/>
            <person name="Bouhnik O."/>
            <person name="Alami S."/>
            <person name="Wipf D."/>
            <person name="Courty P.E."/>
            <person name="Missbah El Idrissi M."/>
        </authorList>
    </citation>
    <scope>NUCLEOTIDE SEQUENCE</scope>
    <source>
        <strain evidence="2">LLZ17</strain>
    </source>
</reference>
<evidence type="ECO:0000313" key="2">
    <source>
        <dbReference type="EMBL" id="XDV56636.1"/>
    </source>
</evidence>
<dbReference type="RefSeq" id="WP_369721077.1">
    <property type="nucleotide sequence ID" value="NZ_CP165734.1"/>
</dbReference>
<feature type="region of interest" description="Disordered" evidence="1">
    <location>
        <begin position="1"/>
        <end position="21"/>
    </location>
</feature>
<name>A0AB39XHL5_9BRAD</name>
<evidence type="ECO:0000256" key="1">
    <source>
        <dbReference type="SAM" id="MobiDB-lite"/>
    </source>
</evidence>
<dbReference type="AlphaFoldDB" id="A0AB39XHL5"/>
<proteinExistence type="predicted"/>
<sequence>MQMAASKHITQRKTKARSRVTNGKSLFPKEVDQRTLYYRRFRDLIDLLSADLGGADRLSTSEMAMVRTASTHMTALEQLEMKFALAEGKAANEDLMLYQTLSNSLRRLLKELGIKRRPRDVTPASPRDYLRSRIIDDDPPRINGSHRVRAA</sequence>
<organism evidence="2">
    <name type="scientific">Bradyrhizobium sp. LLZ17</name>
    <dbReference type="NCBI Taxonomy" id="3239388"/>
    <lineage>
        <taxon>Bacteria</taxon>
        <taxon>Pseudomonadati</taxon>
        <taxon>Pseudomonadota</taxon>
        <taxon>Alphaproteobacteria</taxon>
        <taxon>Hyphomicrobiales</taxon>
        <taxon>Nitrobacteraceae</taxon>
        <taxon>Bradyrhizobium</taxon>
    </lineage>
</organism>
<gene>
    <name evidence="2" type="ORF">AB8Z38_28950</name>
</gene>
<evidence type="ECO:0008006" key="3">
    <source>
        <dbReference type="Google" id="ProtNLM"/>
    </source>
</evidence>
<accession>A0AB39XHL5</accession>
<dbReference type="EMBL" id="CP165734">
    <property type="protein sequence ID" value="XDV56636.1"/>
    <property type="molecule type" value="Genomic_DNA"/>
</dbReference>
<feature type="region of interest" description="Disordered" evidence="1">
    <location>
        <begin position="119"/>
        <end position="151"/>
    </location>
</feature>